<accession>A0AAV7W9D7</accession>
<evidence type="ECO:0000313" key="2">
    <source>
        <dbReference type="Proteomes" id="UP001066276"/>
    </source>
</evidence>
<dbReference type="AlphaFoldDB" id="A0AAV7W9D7"/>
<comment type="caution">
    <text evidence="1">The sequence shown here is derived from an EMBL/GenBank/DDBJ whole genome shotgun (WGS) entry which is preliminary data.</text>
</comment>
<organism evidence="1 2">
    <name type="scientific">Pleurodeles waltl</name>
    <name type="common">Iberian ribbed newt</name>
    <dbReference type="NCBI Taxonomy" id="8319"/>
    <lineage>
        <taxon>Eukaryota</taxon>
        <taxon>Metazoa</taxon>
        <taxon>Chordata</taxon>
        <taxon>Craniata</taxon>
        <taxon>Vertebrata</taxon>
        <taxon>Euteleostomi</taxon>
        <taxon>Amphibia</taxon>
        <taxon>Batrachia</taxon>
        <taxon>Caudata</taxon>
        <taxon>Salamandroidea</taxon>
        <taxon>Salamandridae</taxon>
        <taxon>Pleurodelinae</taxon>
        <taxon>Pleurodeles</taxon>
    </lineage>
</organism>
<proteinExistence type="predicted"/>
<gene>
    <name evidence="1" type="ORF">NDU88_006010</name>
</gene>
<protein>
    <submittedName>
        <fullName evidence="1">Uncharacterized protein</fullName>
    </submittedName>
</protein>
<dbReference type="Proteomes" id="UP001066276">
    <property type="component" value="Chromosome 1_2"/>
</dbReference>
<sequence length="99" mass="10631">MWPQPSCQGRRLTLHRLQRWVSAVGACPVHHARGEEIGCHSAWGPAPWNKHCPSAFGIDVAPDYPVIAPARNSGGVAGLHEGCHCWTRTCGVPLYAPGA</sequence>
<keyword evidence="2" id="KW-1185">Reference proteome</keyword>
<dbReference type="EMBL" id="JANPWB010000002">
    <property type="protein sequence ID" value="KAJ1210648.1"/>
    <property type="molecule type" value="Genomic_DNA"/>
</dbReference>
<name>A0AAV7W9D7_PLEWA</name>
<evidence type="ECO:0000313" key="1">
    <source>
        <dbReference type="EMBL" id="KAJ1210648.1"/>
    </source>
</evidence>
<reference evidence="1" key="1">
    <citation type="journal article" date="2022" name="bioRxiv">
        <title>Sequencing and chromosome-scale assembly of the giantPleurodeles waltlgenome.</title>
        <authorList>
            <person name="Brown T."/>
            <person name="Elewa A."/>
            <person name="Iarovenko S."/>
            <person name="Subramanian E."/>
            <person name="Araus A.J."/>
            <person name="Petzold A."/>
            <person name="Susuki M."/>
            <person name="Suzuki K.-i.T."/>
            <person name="Hayashi T."/>
            <person name="Toyoda A."/>
            <person name="Oliveira C."/>
            <person name="Osipova E."/>
            <person name="Leigh N.D."/>
            <person name="Simon A."/>
            <person name="Yun M.H."/>
        </authorList>
    </citation>
    <scope>NUCLEOTIDE SEQUENCE</scope>
    <source>
        <strain evidence="1">20211129_DDA</strain>
        <tissue evidence="1">Liver</tissue>
    </source>
</reference>